<reference evidence="3" key="1">
    <citation type="submission" date="2016-10" db="EMBL/GenBank/DDBJ databases">
        <authorList>
            <person name="Varghese N."/>
            <person name="Submissions S."/>
        </authorList>
    </citation>
    <scope>NUCLEOTIDE SEQUENCE [LARGE SCALE GENOMIC DNA]</scope>
    <source>
        <strain evidence="3">CGMCC 1.8911</strain>
    </source>
</reference>
<protein>
    <submittedName>
        <fullName evidence="2">Uncharacterized protein</fullName>
    </submittedName>
</protein>
<dbReference type="Proteomes" id="UP000242700">
    <property type="component" value="Unassembled WGS sequence"/>
</dbReference>
<dbReference type="STRING" id="586411.SAMN05216187_108137"/>
<feature type="compositionally biased region" description="Basic and acidic residues" evidence="1">
    <location>
        <begin position="1"/>
        <end position="15"/>
    </location>
</feature>
<gene>
    <name evidence="2" type="ORF">SAMN05216187_108137</name>
</gene>
<dbReference type="RefSeq" id="WP_176760640.1">
    <property type="nucleotide sequence ID" value="NZ_FNFI01000008.1"/>
</dbReference>
<dbReference type="AlphaFoldDB" id="A0A1G9BXX2"/>
<evidence type="ECO:0000313" key="2">
    <source>
        <dbReference type="EMBL" id="SDK44024.1"/>
    </source>
</evidence>
<evidence type="ECO:0000313" key="3">
    <source>
        <dbReference type="Proteomes" id="UP000242700"/>
    </source>
</evidence>
<evidence type="ECO:0000256" key="1">
    <source>
        <dbReference type="SAM" id="MobiDB-lite"/>
    </source>
</evidence>
<name>A0A1G9BXX2_9STAP</name>
<dbReference type="EMBL" id="FNFI01000008">
    <property type="protein sequence ID" value="SDK44024.1"/>
    <property type="molecule type" value="Genomic_DNA"/>
</dbReference>
<proteinExistence type="predicted"/>
<organism evidence="2 3">
    <name type="scientific">Jeotgalicoccus aerolatus</name>
    <dbReference type="NCBI Taxonomy" id="709510"/>
    <lineage>
        <taxon>Bacteria</taxon>
        <taxon>Bacillati</taxon>
        <taxon>Bacillota</taxon>
        <taxon>Bacilli</taxon>
        <taxon>Bacillales</taxon>
        <taxon>Staphylococcaceae</taxon>
        <taxon>Jeotgalicoccus</taxon>
    </lineage>
</organism>
<feature type="region of interest" description="Disordered" evidence="1">
    <location>
        <begin position="1"/>
        <end position="52"/>
    </location>
</feature>
<accession>A0A1G9BXX2</accession>
<sequence>MAEKTQAEKERDDLLTRNQKFGGVGEDIKPVEEPEEADETQFKGFKPDEEVK</sequence>